<gene>
    <name evidence="1" type="ORF">QYT958_LOCUS48745</name>
</gene>
<sequence>MERGDWILLDNVNCARGDVIERLNSLA</sequence>
<organism evidence="1 2">
    <name type="scientific">Rotaria socialis</name>
    <dbReference type="NCBI Taxonomy" id="392032"/>
    <lineage>
        <taxon>Eukaryota</taxon>
        <taxon>Metazoa</taxon>
        <taxon>Spiralia</taxon>
        <taxon>Gnathifera</taxon>
        <taxon>Rotifera</taxon>
        <taxon>Eurotatoria</taxon>
        <taxon>Bdelloidea</taxon>
        <taxon>Philodinida</taxon>
        <taxon>Philodinidae</taxon>
        <taxon>Rotaria</taxon>
    </lineage>
</organism>
<comment type="caution">
    <text evidence="1">The sequence shown here is derived from an EMBL/GenBank/DDBJ whole genome shotgun (WGS) entry which is preliminary data.</text>
</comment>
<evidence type="ECO:0000313" key="1">
    <source>
        <dbReference type="EMBL" id="CAF5153189.1"/>
    </source>
</evidence>
<dbReference type="EMBL" id="CAJOBR010101694">
    <property type="protein sequence ID" value="CAF5153189.1"/>
    <property type="molecule type" value="Genomic_DNA"/>
</dbReference>
<reference evidence="1" key="1">
    <citation type="submission" date="2021-02" db="EMBL/GenBank/DDBJ databases">
        <authorList>
            <person name="Nowell W R."/>
        </authorList>
    </citation>
    <scope>NUCLEOTIDE SEQUENCE</scope>
</reference>
<name>A0A822GW55_9BILA</name>
<accession>A0A822GW55</accession>
<feature type="non-terminal residue" evidence="1">
    <location>
        <position position="27"/>
    </location>
</feature>
<dbReference type="Proteomes" id="UP000663848">
    <property type="component" value="Unassembled WGS sequence"/>
</dbReference>
<evidence type="ECO:0000313" key="2">
    <source>
        <dbReference type="Proteomes" id="UP000663848"/>
    </source>
</evidence>
<dbReference type="AlphaFoldDB" id="A0A822GW55"/>
<protein>
    <submittedName>
        <fullName evidence="1">Uncharacterized protein</fullName>
    </submittedName>
</protein>
<proteinExistence type="predicted"/>